<sequence>MASPLLPFFFLKPAGTSLYSLRAAAAMALPLFSMASSSSFTSLSHGVLLQSASLLPLGSFLQAGLLCQERLLHLTAAPFFFPSLCSLGCWQPGRDASAPSLYPTKQPARRSFFSMDAQNPSSEPPSSLFVVVPAGCSAKCAASHALQQLRPLPCVVSSFATAHLP</sequence>
<proteinExistence type="evidence at transcript level"/>
<reference evidence="1" key="1">
    <citation type="journal article" date="2009" name="PLoS Genet.">
        <title>Sequencing, mapping, and analysis of 27,455 maize full-length cDNAs.</title>
        <authorList>
            <person name="Soderlund C."/>
            <person name="Descour A."/>
            <person name="Kudrna D."/>
            <person name="Bomhoff M."/>
            <person name="Boyd L."/>
            <person name="Currie J."/>
            <person name="Angelova A."/>
            <person name="Collura K."/>
            <person name="Wissotski M."/>
            <person name="Ashley E."/>
            <person name="Morrow D."/>
            <person name="Fernandes J."/>
            <person name="Walbot V."/>
            <person name="Yu Y."/>
        </authorList>
    </citation>
    <scope>NUCLEOTIDE SEQUENCE</scope>
    <source>
        <strain evidence="1">B73</strain>
    </source>
</reference>
<accession>B4FEF5</accession>
<dbReference type="AlphaFoldDB" id="B4FEF5"/>
<name>B4FEF5_MAIZE</name>
<dbReference type="EMBL" id="BT035493">
    <property type="protein sequence ID" value="ACF80498.1"/>
    <property type="molecule type" value="mRNA"/>
</dbReference>
<organism evidence="1">
    <name type="scientific">Zea mays</name>
    <name type="common">Maize</name>
    <dbReference type="NCBI Taxonomy" id="4577"/>
    <lineage>
        <taxon>Eukaryota</taxon>
        <taxon>Viridiplantae</taxon>
        <taxon>Streptophyta</taxon>
        <taxon>Embryophyta</taxon>
        <taxon>Tracheophyta</taxon>
        <taxon>Spermatophyta</taxon>
        <taxon>Magnoliopsida</taxon>
        <taxon>Liliopsida</taxon>
        <taxon>Poales</taxon>
        <taxon>Poaceae</taxon>
        <taxon>PACMAD clade</taxon>
        <taxon>Panicoideae</taxon>
        <taxon>Andropogonodae</taxon>
        <taxon>Andropogoneae</taxon>
        <taxon>Tripsacinae</taxon>
        <taxon>Zea</taxon>
    </lineage>
</organism>
<dbReference type="HOGENOM" id="CLU_1613234_0_0_1"/>
<evidence type="ECO:0000313" key="1">
    <source>
        <dbReference type="EMBL" id="ACF80498.1"/>
    </source>
</evidence>
<protein>
    <submittedName>
        <fullName evidence="1">Uncharacterized protein</fullName>
    </submittedName>
</protein>